<keyword evidence="3" id="KW-0238">DNA-binding</keyword>
<evidence type="ECO:0000256" key="2">
    <source>
        <dbReference type="ARBA" id="ARBA00023015"/>
    </source>
</evidence>
<feature type="domain" description="HTH lysR-type" evidence="5">
    <location>
        <begin position="1"/>
        <end position="58"/>
    </location>
</feature>
<reference evidence="7" key="1">
    <citation type="journal article" date="2019" name="Int. J. Syst. Evol. Microbiol.">
        <title>The Global Catalogue of Microorganisms (GCM) 10K type strain sequencing project: providing services to taxonomists for standard genome sequencing and annotation.</title>
        <authorList>
            <consortium name="The Broad Institute Genomics Platform"/>
            <consortium name="The Broad Institute Genome Sequencing Center for Infectious Disease"/>
            <person name="Wu L."/>
            <person name="Ma J."/>
        </authorList>
    </citation>
    <scope>NUCLEOTIDE SEQUENCE [LARGE SCALE GENOMIC DNA]</scope>
    <source>
        <strain evidence="7">KACC 12597</strain>
    </source>
</reference>
<keyword evidence="2" id="KW-0805">Transcription regulation</keyword>
<organism evidence="6 7">
    <name type="scientific">Thiorhodococcus fuscus</name>
    <dbReference type="NCBI Taxonomy" id="527200"/>
    <lineage>
        <taxon>Bacteria</taxon>
        <taxon>Pseudomonadati</taxon>
        <taxon>Pseudomonadota</taxon>
        <taxon>Gammaproteobacteria</taxon>
        <taxon>Chromatiales</taxon>
        <taxon>Chromatiaceae</taxon>
        <taxon>Thiorhodococcus</taxon>
    </lineage>
</organism>
<dbReference type="Pfam" id="PF03466">
    <property type="entry name" value="LysR_substrate"/>
    <property type="match status" value="1"/>
</dbReference>
<gene>
    <name evidence="6" type="ORF">ACFSJC_08340</name>
</gene>
<proteinExistence type="inferred from homology"/>
<name>A0ABW4Y6N6_9GAMM</name>
<keyword evidence="4" id="KW-0804">Transcription</keyword>
<comment type="similarity">
    <text evidence="1">Belongs to the LysR transcriptional regulatory family.</text>
</comment>
<dbReference type="InterPro" id="IPR036388">
    <property type="entry name" value="WH-like_DNA-bd_sf"/>
</dbReference>
<dbReference type="InterPro" id="IPR000847">
    <property type="entry name" value="LysR_HTH_N"/>
</dbReference>
<evidence type="ECO:0000313" key="7">
    <source>
        <dbReference type="Proteomes" id="UP001597337"/>
    </source>
</evidence>
<dbReference type="InterPro" id="IPR036390">
    <property type="entry name" value="WH_DNA-bd_sf"/>
</dbReference>
<evidence type="ECO:0000256" key="1">
    <source>
        <dbReference type="ARBA" id="ARBA00009437"/>
    </source>
</evidence>
<protein>
    <submittedName>
        <fullName evidence="6">LysR family transcriptional regulator</fullName>
    </submittedName>
</protein>
<dbReference type="Proteomes" id="UP001597337">
    <property type="component" value="Unassembled WGS sequence"/>
</dbReference>
<dbReference type="Pfam" id="PF00126">
    <property type="entry name" value="HTH_1"/>
    <property type="match status" value="1"/>
</dbReference>
<evidence type="ECO:0000256" key="4">
    <source>
        <dbReference type="ARBA" id="ARBA00023163"/>
    </source>
</evidence>
<dbReference type="InterPro" id="IPR005119">
    <property type="entry name" value="LysR_subst-bd"/>
</dbReference>
<comment type="caution">
    <text evidence="6">The sequence shown here is derived from an EMBL/GenBank/DDBJ whole genome shotgun (WGS) entry which is preliminary data.</text>
</comment>
<evidence type="ECO:0000256" key="3">
    <source>
        <dbReference type="ARBA" id="ARBA00023125"/>
    </source>
</evidence>
<dbReference type="PRINTS" id="PR00039">
    <property type="entry name" value="HTHLYSR"/>
</dbReference>
<accession>A0ABW4Y6N6</accession>
<dbReference type="PROSITE" id="PS50931">
    <property type="entry name" value="HTH_LYSR"/>
    <property type="match status" value="1"/>
</dbReference>
<dbReference type="SUPFAM" id="SSF53850">
    <property type="entry name" value="Periplasmic binding protein-like II"/>
    <property type="match status" value="1"/>
</dbReference>
<dbReference type="RefSeq" id="WP_386025612.1">
    <property type="nucleotide sequence ID" value="NZ_JBHUHX010000016.1"/>
</dbReference>
<evidence type="ECO:0000313" key="6">
    <source>
        <dbReference type="EMBL" id="MFD2111846.1"/>
    </source>
</evidence>
<dbReference type="Gene3D" id="3.40.190.290">
    <property type="match status" value="1"/>
</dbReference>
<dbReference type="EMBL" id="JBHUHX010000016">
    <property type="protein sequence ID" value="MFD2111846.1"/>
    <property type="molecule type" value="Genomic_DNA"/>
</dbReference>
<sequence>MDSKLLKCFLHVLDAGGLTSASERLHLTQSALSRQLKQLESDLGVLLFQRTGRGLIPTEAGRQLERRARPLMAELERLAADIAFDRQGVTGSLALAVPPSVGVAAPASLIRRYRAFYPQVRLRVVSALSGAIQDGLLRGRLDLGLVHHPLTSAGLLHETLWRERLWLVAESAAGLDPETPVPLGEALAGPLVLTGSRHGLRVLVEGQAAGLGLALDVTVEVDSLRIMLETVALGIGRTLLPYRAIEAELTAGRICAAPVVSPEVERVTVLAWPADRALSRAAESMAELIRIELRQP</sequence>
<dbReference type="PANTHER" id="PTHR30419">
    <property type="entry name" value="HTH-TYPE TRANSCRIPTIONAL REGULATOR YBHD"/>
    <property type="match status" value="1"/>
</dbReference>
<dbReference type="SUPFAM" id="SSF46785">
    <property type="entry name" value="Winged helix' DNA-binding domain"/>
    <property type="match status" value="1"/>
</dbReference>
<dbReference type="InterPro" id="IPR050950">
    <property type="entry name" value="HTH-type_LysR_regulators"/>
</dbReference>
<dbReference type="Gene3D" id="1.10.10.10">
    <property type="entry name" value="Winged helix-like DNA-binding domain superfamily/Winged helix DNA-binding domain"/>
    <property type="match status" value="1"/>
</dbReference>
<evidence type="ECO:0000259" key="5">
    <source>
        <dbReference type="PROSITE" id="PS50931"/>
    </source>
</evidence>
<keyword evidence="7" id="KW-1185">Reference proteome</keyword>